<accession>A0ABV2BSV8</accession>
<evidence type="ECO:0000313" key="1">
    <source>
        <dbReference type="EMBL" id="MET1255012.1"/>
    </source>
</evidence>
<dbReference type="RefSeq" id="WP_353895595.1">
    <property type="nucleotide sequence ID" value="NZ_JBEVCJ010000006.1"/>
</dbReference>
<dbReference type="Proteomes" id="UP001548189">
    <property type="component" value="Unassembled WGS sequence"/>
</dbReference>
<evidence type="ECO:0000313" key="2">
    <source>
        <dbReference type="Proteomes" id="UP001548189"/>
    </source>
</evidence>
<keyword evidence="2" id="KW-1185">Reference proteome</keyword>
<dbReference type="EMBL" id="JBEVCJ010000006">
    <property type="protein sequence ID" value="MET1255012.1"/>
    <property type="molecule type" value="Genomic_DNA"/>
</dbReference>
<proteinExistence type="predicted"/>
<name>A0ABV2BSV8_9GAMM</name>
<comment type="caution">
    <text evidence="1">The sequence shown here is derived from an EMBL/GenBank/DDBJ whole genome shotgun (WGS) entry which is preliminary data.</text>
</comment>
<gene>
    <name evidence="1" type="ORF">ABVT43_07745</name>
</gene>
<protein>
    <submittedName>
        <fullName evidence="1">Uncharacterized protein</fullName>
    </submittedName>
</protein>
<sequence length="66" mass="7763">MQIIDNGNLIICLQALEYNEFLSQSETVDKDDYEEINYRYELTLNKLAKQYIEESKKDATISLRLA</sequence>
<organism evidence="1 2">
    <name type="scientific">Aliikangiella maris</name>
    <dbReference type="NCBI Taxonomy" id="3162458"/>
    <lineage>
        <taxon>Bacteria</taxon>
        <taxon>Pseudomonadati</taxon>
        <taxon>Pseudomonadota</taxon>
        <taxon>Gammaproteobacteria</taxon>
        <taxon>Oceanospirillales</taxon>
        <taxon>Pleioneaceae</taxon>
        <taxon>Aliikangiella</taxon>
    </lineage>
</organism>
<reference evidence="1 2" key="1">
    <citation type="submission" date="2024-06" db="EMBL/GenBank/DDBJ databases">
        <authorList>
            <person name="Li F."/>
        </authorList>
    </citation>
    <scope>NUCLEOTIDE SEQUENCE [LARGE SCALE GENOMIC DNA]</scope>
    <source>
        <strain evidence="1 2">GXAS 311</strain>
    </source>
</reference>